<evidence type="ECO:0000313" key="3">
    <source>
        <dbReference type="Proteomes" id="UP000265614"/>
    </source>
</evidence>
<dbReference type="Proteomes" id="UP000265614">
    <property type="component" value="Unassembled WGS sequence"/>
</dbReference>
<organism evidence="2 3">
    <name type="scientific">Vallicoccus soli</name>
    <dbReference type="NCBI Taxonomy" id="2339232"/>
    <lineage>
        <taxon>Bacteria</taxon>
        <taxon>Bacillati</taxon>
        <taxon>Actinomycetota</taxon>
        <taxon>Actinomycetes</taxon>
        <taxon>Motilibacterales</taxon>
        <taxon>Vallicoccaceae</taxon>
        <taxon>Vallicoccus</taxon>
    </lineage>
</organism>
<dbReference type="PANTHER" id="PTHR35585">
    <property type="entry name" value="HHE DOMAIN PROTEIN (AFU_ORTHOLOGUE AFUA_4G00730)"/>
    <property type="match status" value="1"/>
</dbReference>
<dbReference type="PANTHER" id="PTHR35585:SF1">
    <property type="entry name" value="HHE DOMAIN PROTEIN (AFU_ORTHOLOGUE AFUA_4G00730)"/>
    <property type="match status" value="1"/>
</dbReference>
<name>A0A3A3Z3V2_9ACTN</name>
<comment type="caution">
    <text evidence="2">The sequence shown here is derived from an EMBL/GenBank/DDBJ whole genome shotgun (WGS) entry which is preliminary data.</text>
</comment>
<sequence length="338" mass="36083">MLAYDRAGSPDARARVVSDLAERALRHAFAEETVLFPAYRKHLPAEGDRLTAHIEGEHQEINELLQDLQDADPAAPSYDARVRRLFALISDDARNEEDALLPRLQQVASEDELRAIGAAWEAARTASPTRPHPGIPRRPPGNALAGVALAASDRVEDLLEGSSRRQGTGLLGSALAGVVAGAAGVAVMTLGEKVEQALTGRASSEVPGRTLSALLGRRFPEDDERRFLVNHAMHWGQGALLGAVRGLMARSGHRGAGASAVFTVLRLSADQTLENGTGVGAPPWTWPRGEQVVDVLHKVVYAVVTGAVADRLVRPPAPVLRGRPVPPRVVRGRRRGPA</sequence>
<reference evidence="2 3" key="1">
    <citation type="submission" date="2018-09" db="EMBL/GenBank/DDBJ databases">
        <title>YIM 75000 draft genome.</title>
        <authorList>
            <person name="Tang S."/>
            <person name="Feng Y."/>
        </authorList>
    </citation>
    <scope>NUCLEOTIDE SEQUENCE [LARGE SCALE GENOMIC DNA]</scope>
    <source>
        <strain evidence="2 3">YIM 75000</strain>
    </source>
</reference>
<dbReference type="Gene3D" id="1.20.120.520">
    <property type="entry name" value="nmb1532 protein domain like"/>
    <property type="match status" value="1"/>
</dbReference>
<dbReference type="AlphaFoldDB" id="A0A3A3Z3V2"/>
<proteinExistence type="predicted"/>
<accession>A0A3A3Z3V2</accession>
<gene>
    <name evidence="2" type="ORF">D5H78_04005</name>
</gene>
<evidence type="ECO:0000259" key="1">
    <source>
        <dbReference type="Pfam" id="PF01814"/>
    </source>
</evidence>
<dbReference type="Pfam" id="PF01814">
    <property type="entry name" value="Hemerythrin"/>
    <property type="match status" value="1"/>
</dbReference>
<evidence type="ECO:0000313" key="2">
    <source>
        <dbReference type="EMBL" id="RJK98102.1"/>
    </source>
</evidence>
<keyword evidence="3" id="KW-1185">Reference proteome</keyword>
<dbReference type="InterPro" id="IPR012312">
    <property type="entry name" value="Hemerythrin-like"/>
</dbReference>
<protein>
    <submittedName>
        <fullName evidence="2">Hemerythrin domain-containing protein</fullName>
    </submittedName>
</protein>
<feature type="domain" description="Hemerythrin-like" evidence="1">
    <location>
        <begin position="10"/>
        <end position="104"/>
    </location>
</feature>
<dbReference type="EMBL" id="QZEZ01000001">
    <property type="protein sequence ID" value="RJK98102.1"/>
    <property type="molecule type" value="Genomic_DNA"/>
</dbReference>